<evidence type="ECO:0000313" key="3">
    <source>
        <dbReference type="Proteomes" id="UP000824005"/>
    </source>
</evidence>
<proteinExistence type="predicted"/>
<sequence length="161" mass="17481">MADANGGAETGTSTCAFCEADVADAPPRERAHATGLWRVTAHRSALPGWMLLMPQRHVESLAALTPTEAAELGQLLREASVVHVDEFGAQKTYVMQFAEGVKHVHFSLAPRMADLPTERRGAKVSAYNAEDEPLSDAERDQLARRIGRAWPAPHPNGDEQS</sequence>
<dbReference type="AlphaFoldDB" id="A0A9D2C8G3"/>
<comment type="caution">
    <text evidence="2">The sequence shown here is derived from an EMBL/GenBank/DDBJ whole genome shotgun (WGS) entry which is preliminary data.</text>
</comment>
<dbReference type="GO" id="GO:0009117">
    <property type="term" value="P:nucleotide metabolic process"/>
    <property type="evidence" value="ECO:0007669"/>
    <property type="project" value="TreeGrafter"/>
</dbReference>
<reference evidence="2" key="2">
    <citation type="submission" date="2021-04" db="EMBL/GenBank/DDBJ databases">
        <authorList>
            <person name="Gilroy R."/>
        </authorList>
    </citation>
    <scope>NUCLEOTIDE SEQUENCE</scope>
    <source>
        <strain evidence="2">ChiGjej1B1-98</strain>
    </source>
</reference>
<dbReference type="Gene3D" id="3.30.428.10">
    <property type="entry name" value="HIT-like"/>
    <property type="match status" value="1"/>
</dbReference>
<dbReference type="EMBL" id="DXDC01000007">
    <property type="protein sequence ID" value="HIY64713.1"/>
    <property type="molecule type" value="Genomic_DNA"/>
</dbReference>
<feature type="region of interest" description="Disordered" evidence="1">
    <location>
        <begin position="120"/>
        <end position="161"/>
    </location>
</feature>
<gene>
    <name evidence="2" type="ORF">H9830_00370</name>
</gene>
<organism evidence="2 3">
    <name type="scientific">Candidatus Agrococcus pullicola</name>
    <dbReference type="NCBI Taxonomy" id="2838429"/>
    <lineage>
        <taxon>Bacteria</taxon>
        <taxon>Bacillati</taxon>
        <taxon>Actinomycetota</taxon>
        <taxon>Actinomycetes</taxon>
        <taxon>Micrococcales</taxon>
        <taxon>Microbacteriaceae</taxon>
        <taxon>Agrococcus</taxon>
    </lineage>
</organism>
<name>A0A9D2C8G3_9MICO</name>
<evidence type="ECO:0000256" key="1">
    <source>
        <dbReference type="SAM" id="MobiDB-lite"/>
    </source>
</evidence>
<dbReference type="InterPro" id="IPR036265">
    <property type="entry name" value="HIT-like_sf"/>
</dbReference>
<dbReference type="InterPro" id="IPR001310">
    <property type="entry name" value="Histidine_triad_HIT"/>
</dbReference>
<dbReference type="PANTHER" id="PTHR46648:SF1">
    <property type="entry name" value="ADENOSINE 5'-MONOPHOSPHORAMIDASE HNT1"/>
    <property type="match status" value="1"/>
</dbReference>
<evidence type="ECO:0000313" key="2">
    <source>
        <dbReference type="EMBL" id="HIY64713.1"/>
    </source>
</evidence>
<accession>A0A9D2C8G3</accession>
<dbReference type="SUPFAM" id="SSF54197">
    <property type="entry name" value="HIT-like"/>
    <property type="match status" value="1"/>
</dbReference>
<reference evidence="2" key="1">
    <citation type="journal article" date="2021" name="PeerJ">
        <title>Extensive microbial diversity within the chicken gut microbiome revealed by metagenomics and culture.</title>
        <authorList>
            <person name="Gilroy R."/>
            <person name="Ravi A."/>
            <person name="Getino M."/>
            <person name="Pursley I."/>
            <person name="Horton D.L."/>
            <person name="Alikhan N.F."/>
            <person name="Baker D."/>
            <person name="Gharbi K."/>
            <person name="Hall N."/>
            <person name="Watson M."/>
            <person name="Adriaenssens E.M."/>
            <person name="Foster-Nyarko E."/>
            <person name="Jarju S."/>
            <person name="Secka A."/>
            <person name="Antonio M."/>
            <person name="Oren A."/>
            <person name="Chaudhuri R.R."/>
            <person name="La Ragione R."/>
            <person name="Hildebrand F."/>
            <person name="Pallen M.J."/>
        </authorList>
    </citation>
    <scope>NUCLEOTIDE SEQUENCE</scope>
    <source>
        <strain evidence="2">ChiGjej1B1-98</strain>
    </source>
</reference>
<dbReference type="PANTHER" id="PTHR46648">
    <property type="entry name" value="HIT FAMILY PROTEIN 1"/>
    <property type="match status" value="1"/>
</dbReference>
<protein>
    <submittedName>
        <fullName evidence="2">HIT family protein</fullName>
    </submittedName>
</protein>
<dbReference type="Proteomes" id="UP000824005">
    <property type="component" value="Unassembled WGS sequence"/>
</dbReference>